<dbReference type="RefSeq" id="WP_277520411.1">
    <property type="nucleotide sequence ID" value="NZ_JAMQOT010000001.1"/>
</dbReference>
<dbReference type="Proteomes" id="UP001154061">
    <property type="component" value="Unassembled WGS sequence"/>
</dbReference>
<gene>
    <name evidence="2" type="ORF">NDI89_05025</name>
</gene>
<feature type="transmembrane region" description="Helical" evidence="1">
    <location>
        <begin position="6"/>
        <end position="26"/>
    </location>
</feature>
<keyword evidence="3" id="KW-1185">Reference proteome</keyword>
<keyword evidence="1" id="KW-0812">Transmembrane</keyword>
<keyword evidence="1" id="KW-0472">Membrane</keyword>
<reference evidence="2" key="1">
    <citation type="submission" date="2022-06" db="EMBL/GenBank/DDBJ databases">
        <title>Natrinema sp. a new haloarchaeum isolate from saline soil.</title>
        <authorList>
            <person name="Strakova D."/>
            <person name="Galisteo C."/>
            <person name="Sanchez-Porro C."/>
            <person name="Ventosa A."/>
        </authorList>
    </citation>
    <scope>NUCLEOTIDE SEQUENCE</scope>
    <source>
        <strain evidence="2">S1CR25-10</strain>
    </source>
</reference>
<evidence type="ECO:0008006" key="4">
    <source>
        <dbReference type="Google" id="ProtNLM"/>
    </source>
</evidence>
<name>A0A9Q4Q110_9EURY</name>
<dbReference type="EMBL" id="JAMQOT010000001">
    <property type="protein sequence ID" value="MDF9744946.1"/>
    <property type="molecule type" value="Genomic_DNA"/>
</dbReference>
<accession>A0A9Q4Q110</accession>
<keyword evidence="1" id="KW-1133">Transmembrane helix</keyword>
<evidence type="ECO:0000313" key="3">
    <source>
        <dbReference type="Proteomes" id="UP001154061"/>
    </source>
</evidence>
<feature type="transmembrane region" description="Helical" evidence="1">
    <location>
        <begin position="229"/>
        <end position="252"/>
    </location>
</feature>
<evidence type="ECO:0000313" key="2">
    <source>
        <dbReference type="EMBL" id="MDF9744946.1"/>
    </source>
</evidence>
<evidence type="ECO:0000256" key="1">
    <source>
        <dbReference type="SAM" id="Phobius"/>
    </source>
</evidence>
<sequence>MLAILLYAGLVLGSGLLVVVGIETVLSGFERYEERAAIVDRPRSALESVAFGKTALVGTGRPDGQPEQVPFGGRERALFYDVTVDDTNKLETAHVDERVGPSFLLETGDEARVRVDASELRLDLSADRQWSTEIASHEPIADDLAAFAEMKGVPSQGLERDRRFAYEYLAPGDEVFVYGRAVPDDARAASDEKRVLVTAQEDGGGVVSDKSPETLLAERRRVLLESVSLGVLEGVVGLAAFLWLTGIAQYLLGA</sequence>
<proteinExistence type="predicted"/>
<protein>
    <recommendedName>
        <fullName evidence="4">RING-type E3 ubiquitin transferase</fullName>
    </recommendedName>
</protein>
<dbReference type="AlphaFoldDB" id="A0A9Q4Q110"/>
<organism evidence="2 3">
    <name type="scientific">Natrinema salsiterrestre</name>
    <dbReference type="NCBI Taxonomy" id="2950540"/>
    <lineage>
        <taxon>Archaea</taxon>
        <taxon>Methanobacteriati</taxon>
        <taxon>Methanobacteriota</taxon>
        <taxon>Stenosarchaea group</taxon>
        <taxon>Halobacteria</taxon>
        <taxon>Halobacteriales</taxon>
        <taxon>Natrialbaceae</taxon>
        <taxon>Natrinema</taxon>
    </lineage>
</organism>
<comment type="caution">
    <text evidence="2">The sequence shown here is derived from an EMBL/GenBank/DDBJ whole genome shotgun (WGS) entry which is preliminary data.</text>
</comment>